<dbReference type="Pfam" id="PF06486">
    <property type="entry name" value="DUF1093"/>
    <property type="match status" value="1"/>
</dbReference>
<accession>A0A2U3AAA5</accession>
<reference evidence="2 4" key="2">
    <citation type="submission" date="2019-03" db="EMBL/GenBank/DDBJ databases">
        <title>Genomic Encyclopedia of Type Strains, Phase IV (KMG-IV): sequencing the most valuable type-strain genomes for metagenomic binning, comparative biology and taxonomic classification.</title>
        <authorList>
            <person name="Goeker M."/>
        </authorList>
    </citation>
    <scope>NUCLEOTIDE SEQUENCE [LARGE SCALE GENOMIC DNA]</scope>
    <source>
        <strain evidence="2 4">DSM 20580</strain>
    </source>
</reference>
<dbReference type="OrthoDB" id="8719215at2"/>
<reference evidence="1 3" key="1">
    <citation type="submission" date="2018-06" db="EMBL/GenBank/DDBJ databases">
        <authorList>
            <consortium name="Pathogen Informatics"/>
            <person name="Doyle S."/>
        </authorList>
    </citation>
    <scope>NUCLEOTIDE SEQUENCE [LARGE SCALE GENOMIC DNA]</scope>
    <source>
        <strain evidence="1 3">NCTC10597</strain>
    </source>
</reference>
<keyword evidence="4" id="KW-1185">Reference proteome</keyword>
<dbReference type="RefSeq" id="WP_109350529.1">
    <property type="nucleotide sequence ID" value="NZ_BJUE01000038.1"/>
</dbReference>
<dbReference type="EMBL" id="SNZG01000037">
    <property type="protein sequence ID" value="TDR34542.1"/>
    <property type="molecule type" value="Genomic_DNA"/>
</dbReference>
<dbReference type="Gene3D" id="2.40.50.480">
    <property type="match status" value="1"/>
</dbReference>
<evidence type="ECO:0000313" key="4">
    <source>
        <dbReference type="Proteomes" id="UP000294641"/>
    </source>
</evidence>
<evidence type="ECO:0000313" key="3">
    <source>
        <dbReference type="Proteomes" id="UP000254330"/>
    </source>
</evidence>
<dbReference type="InterPro" id="IPR036166">
    <property type="entry name" value="YxeA-like_sf"/>
</dbReference>
<dbReference type="Proteomes" id="UP000254330">
    <property type="component" value="Unassembled WGS sequence"/>
</dbReference>
<dbReference type="PANTHER" id="PTHR36433">
    <property type="entry name" value="HYPOTHETICAL CYTOSOLIC PROTEIN"/>
    <property type="match status" value="1"/>
</dbReference>
<evidence type="ECO:0000313" key="1">
    <source>
        <dbReference type="EMBL" id="STX11015.1"/>
    </source>
</evidence>
<dbReference type="PANTHER" id="PTHR36433:SF2">
    <property type="entry name" value="YXEA FAMILY PROTEIN"/>
    <property type="match status" value="1"/>
</dbReference>
<protein>
    <submittedName>
        <fullName evidence="2">Uncharacterized protein (TIGR01655 family)</fullName>
    </submittedName>
    <submittedName>
        <fullName evidence="1">Uncharacterized protein conserved in bacteria</fullName>
    </submittedName>
</protein>
<dbReference type="AlphaFoldDB" id="A0A2U3AAA5"/>
<comment type="caution">
    <text evidence="1">The sequence shown here is derived from an EMBL/GenBank/DDBJ whole genome shotgun (WGS) entry which is preliminary data.</text>
</comment>
<evidence type="ECO:0000313" key="2">
    <source>
        <dbReference type="EMBL" id="TDR34542.1"/>
    </source>
</evidence>
<dbReference type="InterPro" id="IPR006542">
    <property type="entry name" value="DUF1093"/>
</dbReference>
<dbReference type="SUPFAM" id="SSF159121">
    <property type="entry name" value="BC4932-like"/>
    <property type="match status" value="1"/>
</dbReference>
<gene>
    <name evidence="1" type="primary">yxeA</name>
    <name evidence="2" type="ORF">DFR61_13710</name>
    <name evidence="1" type="ORF">NCTC10597_02810</name>
</gene>
<proteinExistence type="predicted"/>
<organism evidence="1 3">
    <name type="scientific">Kurthia zopfii</name>
    <dbReference type="NCBI Taxonomy" id="1650"/>
    <lineage>
        <taxon>Bacteria</taxon>
        <taxon>Bacillati</taxon>
        <taxon>Bacillota</taxon>
        <taxon>Bacilli</taxon>
        <taxon>Bacillales</taxon>
        <taxon>Caryophanaceae</taxon>
        <taxon>Kurthia</taxon>
    </lineage>
</organism>
<dbReference type="EMBL" id="UGNP01000001">
    <property type="protein sequence ID" value="STX11015.1"/>
    <property type="molecule type" value="Genomic_DNA"/>
</dbReference>
<name>A0A2U3AAA5_9BACL</name>
<dbReference type="Proteomes" id="UP000294641">
    <property type="component" value="Unassembled WGS sequence"/>
</dbReference>
<sequence length="115" mass="12990">MQTIFKLLLTFTIGVGTVLGTVYAFSGDRFMPWVEKDIVYAKSHIAESTKNRAGLHTYTTTVVDENGHKRKVTFNTPNVLKEGSYLKLHAKGTYIASWDLIHSKDVPNKALNRLY</sequence>
<dbReference type="NCBIfam" id="TIGR01655">
    <property type="entry name" value="yxeA_fam"/>
    <property type="match status" value="1"/>
</dbReference>